<organism evidence="5">
    <name type="scientific">Onchocerca flexuosa</name>
    <dbReference type="NCBI Taxonomy" id="387005"/>
    <lineage>
        <taxon>Eukaryota</taxon>
        <taxon>Metazoa</taxon>
        <taxon>Ecdysozoa</taxon>
        <taxon>Nematoda</taxon>
        <taxon>Chromadorea</taxon>
        <taxon>Rhabditida</taxon>
        <taxon>Spirurina</taxon>
        <taxon>Spiruromorpha</taxon>
        <taxon>Filarioidea</taxon>
        <taxon>Onchocercidae</taxon>
        <taxon>Onchocerca</taxon>
    </lineage>
</organism>
<dbReference type="Gene3D" id="3.30.160.60">
    <property type="entry name" value="Classic Zinc Finger"/>
    <property type="match status" value="1"/>
</dbReference>
<feature type="domain" description="C2H2-type" evidence="2">
    <location>
        <begin position="52"/>
        <end position="80"/>
    </location>
</feature>
<evidence type="ECO:0000259" key="2">
    <source>
        <dbReference type="PROSITE" id="PS50157"/>
    </source>
</evidence>
<protein>
    <submittedName>
        <fullName evidence="5">C2H2-type domain-containing protein</fullName>
    </submittedName>
</protein>
<reference evidence="3 4" key="2">
    <citation type="submission" date="2018-11" db="EMBL/GenBank/DDBJ databases">
        <authorList>
            <consortium name="Pathogen Informatics"/>
        </authorList>
    </citation>
    <scope>NUCLEOTIDE SEQUENCE [LARGE SCALE GENOMIC DNA]</scope>
</reference>
<dbReference type="GO" id="GO:0008270">
    <property type="term" value="F:zinc ion binding"/>
    <property type="evidence" value="ECO:0007669"/>
    <property type="project" value="UniProtKB-KW"/>
</dbReference>
<proteinExistence type="predicted"/>
<dbReference type="STRING" id="387005.A0A183I7J0"/>
<keyword evidence="1" id="KW-0479">Metal-binding</keyword>
<keyword evidence="1" id="KW-0862">Zinc</keyword>
<sequence>MYVDVFMKVRAAQSEEIAESDAKLDEILKYCEEHTKQLGLFENKNTQDYQMFVCFACGRVFDDEITMRNHVNEIHLSNKRHKYFCLNESRIKQQRKVSGASPSSSTSSIFSLFSRPKVEVLDKTCRICYKKFASRQSLVRHMGRIHPEEKVDGIKRYEV</sequence>
<dbReference type="PROSITE" id="PS00028">
    <property type="entry name" value="ZINC_FINGER_C2H2_1"/>
    <property type="match status" value="2"/>
</dbReference>
<name>A0A183I7J0_9BILA</name>
<dbReference type="PROSITE" id="PS50157">
    <property type="entry name" value="ZINC_FINGER_C2H2_2"/>
    <property type="match status" value="2"/>
</dbReference>
<feature type="domain" description="C2H2-type" evidence="2">
    <location>
        <begin position="123"/>
        <end position="151"/>
    </location>
</feature>
<dbReference type="Proteomes" id="UP000267606">
    <property type="component" value="Unassembled WGS sequence"/>
</dbReference>
<accession>A0A183I7J0</accession>
<keyword evidence="1" id="KW-0863">Zinc-finger</keyword>
<dbReference type="InterPro" id="IPR013087">
    <property type="entry name" value="Znf_C2H2_type"/>
</dbReference>
<keyword evidence="4" id="KW-1185">Reference proteome</keyword>
<gene>
    <name evidence="3" type="ORF">OFLC_LOCUS15702</name>
</gene>
<evidence type="ECO:0000313" key="5">
    <source>
        <dbReference type="WBParaSite" id="OFLC_0001571501-mRNA-1"/>
    </source>
</evidence>
<evidence type="ECO:0000256" key="1">
    <source>
        <dbReference type="PROSITE-ProRule" id="PRU00042"/>
    </source>
</evidence>
<dbReference type="WBParaSite" id="OFLC_0001571501-mRNA-1">
    <property type="protein sequence ID" value="OFLC_0001571501-mRNA-1"/>
    <property type="gene ID" value="OFLC_0001571501"/>
</dbReference>
<evidence type="ECO:0000313" key="3">
    <source>
        <dbReference type="EMBL" id="VDP23319.1"/>
    </source>
</evidence>
<dbReference type="Pfam" id="PF13894">
    <property type="entry name" value="zf-C2H2_4"/>
    <property type="match status" value="1"/>
</dbReference>
<reference evidence="5" key="1">
    <citation type="submission" date="2016-06" db="UniProtKB">
        <authorList>
            <consortium name="WormBaseParasite"/>
        </authorList>
    </citation>
    <scope>IDENTIFICATION</scope>
</reference>
<dbReference type="EMBL" id="UZAJ01042660">
    <property type="protein sequence ID" value="VDP23319.1"/>
    <property type="molecule type" value="Genomic_DNA"/>
</dbReference>
<evidence type="ECO:0000313" key="4">
    <source>
        <dbReference type="Proteomes" id="UP000267606"/>
    </source>
</evidence>
<dbReference type="AlphaFoldDB" id="A0A183I7J0"/>
<dbReference type="SMART" id="SM00355">
    <property type="entry name" value="ZnF_C2H2"/>
    <property type="match status" value="2"/>
</dbReference>